<comment type="caution">
    <text evidence="1">The sequence shown here is derived from an EMBL/GenBank/DDBJ whole genome shotgun (WGS) entry which is preliminary data.</text>
</comment>
<accession>A0A840V898</accession>
<dbReference type="Proteomes" id="UP000539642">
    <property type="component" value="Unassembled WGS sequence"/>
</dbReference>
<dbReference type="EMBL" id="JACHEO010000021">
    <property type="protein sequence ID" value="MBB5349201.1"/>
    <property type="molecule type" value="Genomic_DNA"/>
</dbReference>
<evidence type="ECO:0000313" key="2">
    <source>
        <dbReference type="Proteomes" id="UP000539642"/>
    </source>
</evidence>
<evidence type="ECO:0008006" key="3">
    <source>
        <dbReference type="Google" id="ProtNLM"/>
    </source>
</evidence>
<proteinExistence type="predicted"/>
<reference evidence="1 2" key="1">
    <citation type="submission" date="2020-08" db="EMBL/GenBank/DDBJ databases">
        <title>Genomic Encyclopedia of Type Strains, Phase IV (KMG-IV): sequencing the most valuable type-strain genomes for metagenomic binning, comparative biology and taxonomic classification.</title>
        <authorList>
            <person name="Goeker M."/>
        </authorList>
    </citation>
    <scope>NUCLEOTIDE SEQUENCE [LARGE SCALE GENOMIC DNA]</scope>
    <source>
        <strain evidence="1 2">DSM 28570</strain>
    </source>
</reference>
<protein>
    <recommendedName>
        <fullName evidence="3">DRBM domain-containing protein</fullName>
    </recommendedName>
</protein>
<organism evidence="1 2">
    <name type="scientific">Desulfoprunum benzoelyticum</name>
    <dbReference type="NCBI Taxonomy" id="1506996"/>
    <lineage>
        <taxon>Bacteria</taxon>
        <taxon>Pseudomonadati</taxon>
        <taxon>Thermodesulfobacteriota</taxon>
        <taxon>Desulfobulbia</taxon>
        <taxon>Desulfobulbales</taxon>
        <taxon>Desulfobulbaceae</taxon>
        <taxon>Desulfoprunum</taxon>
    </lineage>
</organism>
<dbReference type="RefSeq" id="WP_183352010.1">
    <property type="nucleotide sequence ID" value="NZ_JACHEO010000021.1"/>
</dbReference>
<name>A0A840V898_9BACT</name>
<evidence type="ECO:0000313" key="1">
    <source>
        <dbReference type="EMBL" id="MBB5349201.1"/>
    </source>
</evidence>
<keyword evidence="2" id="KW-1185">Reference proteome</keyword>
<dbReference type="AlphaFoldDB" id="A0A840V898"/>
<gene>
    <name evidence="1" type="ORF">HNQ81_002953</name>
</gene>
<sequence>MTKSTANYKNWTICVAAESSMCSNFSFDVTNPAGRTQHVAMGGDNERRALERAKEFIDLELALASEN</sequence>